<dbReference type="InterPro" id="IPR052705">
    <property type="entry name" value="Gliding_Motility_GTPase"/>
</dbReference>
<sequence>MILHQYKIVFGGSIGAGKSTAIQTISEIDVISTEAKNTDTSTHQKPQTTVGIDYGEATLDDGVKIGLYGTPGQQRFDFMWPMVGLGAIGAVILIDHSASNPIQDLQFYYDAFKAFSSHIVIGVTHVDVVKDRDNRIYQQWMAKQDKLHPLFFIDARQKKDILLMLETLIAKIEVKLENVG</sequence>
<dbReference type="InterPro" id="IPR004130">
    <property type="entry name" value="Gpn"/>
</dbReference>
<comment type="similarity">
    <text evidence="1">Belongs to the GPN-loop GTPase family.</text>
</comment>
<keyword evidence="4" id="KW-0342">GTP-binding</keyword>
<dbReference type="Pfam" id="PF03029">
    <property type="entry name" value="ATP_bind_1"/>
    <property type="match status" value="1"/>
</dbReference>
<organism evidence="5 6">
    <name type="scientific">Acinetobacter sedimenti</name>
    <dbReference type="NCBI Taxonomy" id="2919922"/>
    <lineage>
        <taxon>Bacteria</taxon>
        <taxon>Pseudomonadati</taxon>
        <taxon>Pseudomonadota</taxon>
        <taxon>Gammaproteobacteria</taxon>
        <taxon>Moraxellales</taxon>
        <taxon>Moraxellaceae</taxon>
        <taxon>Acinetobacter</taxon>
    </lineage>
</organism>
<dbReference type="CDD" id="cd00882">
    <property type="entry name" value="Ras_like_GTPase"/>
    <property type="match status" value="1"/>
</dbReference>
<keyword evidence="2" id="KW-0547">Nucleotide-binding</keyword>
<accession>A0A9X1WZK2</accession>
<gene>
    <name evidence="5" type="ORF">MKI79_08725</name>
</gene>
<evidence type="ECO:0000256" key="1">
    <source>
        <dbReference type="ARBA" id="ARBA00005290"/>
    </source>
</evidence>
<dbReference type="AlphaFoldDB" id="A0A9X1WZK2"/>
<name>A0A9X1WZK2_9GAMM</name>
<keyword evidence="6" id="KW-1185">Reference proteome</keyword>
<evidence type="ECO:0000313" key="5">
    <source>
        <dbReference type="EMBL" id="MCJ8146982.1"/>
    </source>
</evidence>
<dbReference type="RefSeq" id="WP_241572201.1">
    <property type="nucleotide sequence ID" value="NZ_JAKUML010000012.1"/>
</dbReference>
<dbReference type="InterPro" id="IPR027417">
    <property type="entry name" value="P-loop_NTPase"/>
</dbReference>
<proteinExistence type="inferred from homology"/>
<keyword evidence="3" id="KW-0378">Hydrolase</keyword>
<evidence type="ECO:0000256" key="4">
    <source>
        <dbReference type="ARBA" id="ARBA00023134"/>
    </source>
</evidence>
<dbReference type="PANTHER" id="PTHR42708">
    <property type="entry name" value="ATP/GTP-BINDING PROTEIN-RELATED"/>
    <property type="match status" value="1"/>
</dbReference>
<dbReference type="SUPFAM" id="SSF52540">
    <property type="entry name" value="P-loop containing nucleoside triphosphate hydrolases"/>
    <property type="match status" value="1"/>
</dbReference>
<dbReference type="Proteomes" id="UP001139701">
    <property type="component" value="Unassembled WGS sequence"/>
</dbReference>
<dbReference type="GO" id="GO:0016787">
    <property type="term" value="F:hydrolase activity"/>
    <property type="evidence" value="ECO:0007669"/>
    <property type="project" value="UniProtKB-KW"/>
</dbReference>
<protein>
    <submittedName>
        <fullName evidence="5">ATP/GTP-binding protein</fullName>
    </submittedName>
</protein>
<dbReference type="GO" id="GO:0005525">
    <property type="term" value="F:GTP binding"/>
    <property type="evidence" value="ECO:0007669"/>
    <property type="project" value="UniProtKB-KW"/>
</dbReference>
<comment type="caution">
    <text evidence="5">The sequence shown here is derived from an EMBL/GenBank/DDBJ whole genome shotgun (WGS) entry which is preliminary data.</text>
</comment>
<evidence type="ECO:0000313" key="6">
    <source>
        <dbReference type="Proteomes" id="UP001139701"/>
    </source>
</evidence>
<reference evidence="5" key="1">
    <citation type="submission" date="2022-02" db="EMBL/GenBank/DDBJ databases">
        <title>Acinetobacter A3.8 sp. nov., isolated from Sediment (Zhairuo Island).</title>
        <authorList>
            <person name="Zheng K."/>
        </authorList>
    </citation>
    <scope>NUCLEOTIDE SEQUENCE</scope>
    <source>
        <strain evidence="5">A3.8</strain>
    </source>
</reference>
<evidence type="ECO:0000256" key="3">
    <source>
        <dbReference type="ARBA" id="ARBA00022801"/>
    </source>
</evidence>
<evidence type="ECO:0000256" key="2">
    <source>
        <dbReference type="ARBA" id="ARBA00022741"/>
    </source>
</evidence>
<dbReference type="Gene3D" id="3.40.50.300">
    <property type="entry name" value="P-loop containing nucleotide triphosphate hydrolases"/>
    <property type="match status" value="1"/>
</dbReference>
<dbReference type="EMBL" id="JAKUML010000012">
    <property type="protein sequence ID" value="MCJ8146982.1"/>
    <property type="molecule type" value="Genomic_DNA"/>
</dbReference>
<dbReference type="PANTHER" id="PTHR42708:SF1">
    <property type="entry name" value="GLIDING MOTILITY PROTEIN MGLA"/>
    <property type="match status" value="1"/>
</dbReference>